<dbReference type="Pfam" id="PF20209">
    <property type="entry name" value="DUF6570"/>
    <property type="match status" value="1"/>
</dbReference>
<evidence type="ECO:0000313" key="2">
    <source>
        <dbReference type="EMBL" id="THU83196.1"/>
    </source>
</evidence>
<evidence type="ECO:0000313" key="3">
    <source>
        <dbReference type="Proteomes" id="UP000297245"/>
    </source>
</evidence>
<keyword evidence="3" id="KW-1185">Reference proteome</keyword>
<gene>
    <name evidence="2" type="ORF">K435DRAFT_609465</name>
</gene>
<organism evidence="2 3">
    <name type="scientific">Dendrothele bispora (strain CBS 962.96)</name>
    <dbReference type="NCBI Taxonomy" id="1314807"/>
    <lineage>
        <taxon>Eukaryota</taxon>
        <taxon>Fungi</taxon>
        <taxon>Dikarya</taxon>
        <taxon>Basidiomycota</taxon>
        <taxon>Agaricomycotina</taxon>
        <taxon>Agaricomycetes</taxon>
        <taxon>Agaricomycetidae</taxon>
        <taxon>Agaricales</taxon>
        <taxon>Agaricales incertae sedis</taxon>
        <taxon>Dendrothele</taxon>
    </lineage>
</organism>
<sequence>FPPQPSSDSFFHQIITDWTNDCDFSQIKEVGCAVCGQLKPMVEMNELRTMKNYLHILEQQGLTRKERKSNSEAITEIQGPVIDQDCNHICDTCRKNLREGKIPRISLANGFWLGAVPRELKELNFMERLLVQKMRTNCCFVKVSSGMRKMISHVIAFETPVTKVYD</sequence>
<dbReference type="OrthoDB" id="3202965at2759"/>
<feature type="non-terminal residue" evidence="2">
    <location>
        <position position="1"/>
    </location>
</feature>
<accession>A0A4S8L3S7</accession>
<proteinExistence type="predicted"/>
<protein>
    <recommendedName>
        <fullName evidence="1">DUF6570 domain-containing protein</fullName>
    </recommendedName>
</protein>
<feature type="domain" description="DUF6570" evidence="1">
    <location>
        <begin position="100"/>
        <end position="164"/>
    </location>
</feature>
<evidence type="ECO:0000259" key="1">
    <source>
        <dbReference type="Pfam" id="PF20209"/>
    </source>
</evidence>
<reference evidence="2 3" key="1">
    <citation type="journal article" date="2019" name="Nat. Ecol. Evol.">
        <title>Megaphylogeny resolves global patterns of mushroom evolution.</title>
        <authorList>
            <person name="Varga T."/>
            <person name="Krizsan K."/>
            <person name="Foldi C."/>
            <person name="Dima B."/>
            <person name="Sanchez-Garcia M."/>
            <person name="Sanchez-Ramirez S."/>
            <person name="Szollosi G.J."/>
            <person name="Szarkandi J.G."/>
            <person name="Papp V."/>
            <person name="Albert L."/>
            <person name="Andreopoulos W."/>
            <person name="Angelini C."/>
            <person name="Antonin V."/>
            <person name="Barry K.W."/>
            <person name="Bougher N.L."/>
            <person name="Buchanan P."/>
            <person name="Buyck B."/>
            <person name="Bense V."/>
            <person name="Catcheside P."/>
            <person name="Chovatia M."/>
            <person name="Cooper J."/>
            <person name="Damon W."/>
            <person name="Desjardin D."/>
            <person name="Finy P."/>
            <person name="Geml J."/>
            <person name="Haridas S."/>
            <person name="Hughes K."/>
            <person name="Justo A."/>
            <person name="Karasinski D."/>
            <person name="Kautmanova I."/>
            <person name="Kiss B."/>
            <person name="Kocsube S."/>
            <person name="Kotiranta H."/>
            <person name="LaButti K.M."/>
            <person name="Lechner B.E."/>
            <person name="Liimatainen K."/>
            <person name="Lipzen A."/>
            <person name="Lukacs Z."/>
            <person name="Mihaltcheva S."/>
            <person name="Morgado L.N."/>
            <person name="Niskanen T."/>
            <person name="Noordeloos M.E."/>
            <person name="Ohm R.A."/>
            <person name="Ortiz-Santana B."/>
            <person name="Ovrebo C."/>
            <person name="Racz N."/>
            <person name="Riley R."/>
            <person name="Savchenko A."/>
            <person name="Shiryaev A."/>
            <person name="Soop K."/>
            <person name="Spirin V."/>
            <person name="Szebenyi C."/>
            <person name="Tomsovsky M."/>
            <person name="Tulloss R.E."/>
            <person name="Uehling J."/>
            <person name="Grigoriev I.V."/>
            <person name="Vagvolgyi C."/>
            <person name="Papp T."/>
            <person name="Martin F.M."/>
            <person name="Miettinen O."/>
            <person name="Hibbett D.S."/>
            <person name="Nagy L.G."/>
        </authorList>
    </citation>
    <scope>NUCLEOTIDE SEQUENCE [LARGE SCALE GENOMIC DNA]</scope>
    <source>
        <strain evidence="2 3">CBS 962.96</strain>
    </source>
</reference>
<dbReference type="Proteomes" id="UP000297245">
    <property type="component" value="Unassembled WGS sequence"/>
</dbReference>
<dbReference type="EMBL" id="ML179680">
    <property type="protein sequence ID" value="THU83196.1"/>
    <property type="molecule type" value="Genomic_DNA"/>
</dbReference>
<dbReference type="AlphaFoldDB" id="A0A4S8L3S7"/>
<dbReference type="InterPro" id="IPR046700">
    <property type="entry name" value="DUF6570"/>
</dbReference>
<name>A0A4S8L3S7_DENBC</name>
<feature type="non-terminal residue" evidence="2">
    <location>
        <position position="166"/>
    </location>
</feature>